<dbReference type="STRING" id="33038.GCA_900067245_00899"/>
<proteinExistence type="inferred from homology"/>
<comment type="similarity">
    <text evidence="1">Belongs to the carbohydrate kinase PfkB family.</text>
</comment>
<evidence type="ECO:0000256" key="3">
    <source>
        <dbReference type="ARBA" id="ARBA00022777"/>
    </source>
</evidence>
<evidence type="ECO:0000313" key="10">
    <source>
        <dbReference type="EMBL" id="RHD07590.1"/>
    </source>
</evidence>
<reference evidence="6" key="2">
    <citation type="journal article" date="2020" name="Cell Host Microbe">
        <title>Functional and Genomic Variation between Human-Derived Isolates of Lachnospiraceae Reveals Inter- and Intra-Species Diversity.</title>
        <authorList>
            <person name="Sorbara M.T."/>
            <person name="Littmann E.R."/>
            <person name="Fontana E."/>
            <person name="Moody T.U."/>
            <person name="Kohout C.E."/>
            <person name="Gjonbalaj M."/>
            <person name="Eaton V."/>
            <person name="Seok R."/>
            <person name="Leiner I.M."/>
            <person name="Pamer E.G."/>
        </authorList>
    </citation>
    <scope>NUCLEOTIDE SEQUENCE</scope>
    <source>
        <strain evidence="7">MSK.15.32</strain>
        <strain evidence="6">MSK.22.53</strain>
    </source>
</reference>
<evidence type="ECO:0000313" key="5">
    <source>
        <dbReference type="EMBL" id="MCB5494869.1"/>
    </source>
</evidence>
<keyword evidence="3 5" id="KW-0418">Kinase</keyword>
<evidence type="ECO:0000313" key="6">
    <source>
        <dbReference type="EMBL" id="NSI19357.1"/>
    </source>
</evidence>
<dbReference type="EMBL" id="QRQE01000065">
    <property type="protein sequence ID" value="RHM70095.1"/>
    <property type="molecule type" value="Genomic_DNA"/>
</dbReference>
<dbReference type="EMBL" id="QSSX01000065">
    <property type="protein sequence ID" value="RGM17487.1"/>
    <property type="molecule type" value="Genomic_DNA"/>
</dbReference>
<dbReference type="InterPro" id="IPR002139">
    <property type="entry name" value="Ribo/fructo_kinase"/>
</dbReference>
<evidence type="ECO:0000256" key="2">
    <source>
        <dbReference type="ARBA" id="ARBA00022679"/>
    </source>
</evidence>
<dbReference type="Proteomes" id="UP000285610">
    <property type="component" value="Unassembled WGS sequence"/>
</dbReference>
<dbReference type="Proteomes" id="UP001297422">
    <property type="component" value="Unassembled WGS sequence"/>
</dbReference>
<organism evidence="8 13">
    <name type="scientific">Mediterraneibacter gnavus</name>
    <name type="common">Ruminococcus gnavus</name>
    <dbReference type="NCBI Taxonomy" id="33038"/>
    <lineage>
        <taxon>Bacteria</taxon>
        <taxon>Bacillati</taxon>
        <taxon>Bacillota</taxon>
        <taxon>Clostridia</taxon>
        <taxon>Lachnospirales</taxon>
        <taxon>Lachnospiraceae</taxon>
        <taxon>Mediterraneibacter</taxon>
    </lineage>
</organism>
<dbReference type="PANTHER" id="PTHR10584">
    <property type="entry name" value="SUGAR KINASE"/>
    <property type="match status" value="1"/>
</dbReference>
<evidence type="ECO:0000259" key="4">
    <source>
        <dbReference type="Pfam" id="PF00294"/>
    </source>
</evidence>
<protein>
    <submittedName>
        <fullName evidence="5">PfkB family carbohydrate kinase</fullName>
    </submittedName>
</protein>
<dbReference type="EMBL" id="JAAIRV010000007">
    <property type="protein sequence ID" value="NSI57876.1"/>
    <property type="molecule type" value="Genomic_DNA"/>
</dbReference>
<comment type="caution">
    <text evidence="8">The sequence shown here is derived from an EMBL/GenBank/DDBJ whole genome shotgun (WGS) entry which is preliminary data.</text>
</comment>
<dbReference type="Proteomes" id="UP000260808">
    <property type="component" value="Unassembled WGS sequence"/>
</dbReference>
<dbReference type="Proteomes" id="UP000284472">
    <property type="component" value="Unassembled WGS sequence"/>
</dbReference>
<keyword evidence="2" id="KW-0808">Transferase</keyword>
<dbReference type="EMBL" id="QSIR01000006">
    <property type="protein sequence ID" value="RHD07590.1"/>
    <property type="molecule type" value="Genomic_DNA"/>
</dbReference>
<evidence type="ECO:0000313" key="15">
    <source>
        <dbReference type="Proteomes" id="UP000284472"/>
    </source>
</evidence>
<dbReference type="Pfam" id="PF00294">
    <property type="entry name" value="PfkB"/>
    <property type="match status" value="1"/>
</dbReference>
<dbReference type="EMBL" id="QRIA01000010">
    <property type="protein sequence ID" value="RHG18392.1"/>
    <property type="molecule type" value="Genomic_DNA"/>
</dbReference>
<evidence type="ECO:0000313" key="14">
    <source>
        <dbReference type="Proteomes" id="UP000283834"/>
    </source>
</evidence>
<dbReference type="EMBL" id="QRWQ01000019">
    <property type="protein sequence ID" value="RGT36343.1"/>
    <property type="molecule type" value="Genomic_DNA"/>
</dbReference>
<name>A0A2N5P580_MEDGN</name>
<dbReference type="PANTHER" id="PTHR10584:SF166">
    <property type="entry name" value="RIBOKINASE"/>
    <property type="match status" value="1"/>
</dbReference>
<sequence>MGKGCIVIGAAMLDIVMEIDRIPKSGTDVYAKGQSMMVGGCAYNVADILKHFGVNYTLFAPIGTGMYADFIRKELKKAGHESPVHCENSDNGYCLCMVEADGERTFLTVPGIECHFQEEWFSSLAVDSYDSVYVSGYELEGDGGDAILNFLESNQELTVYYAPGPRITYIDPKKLKRLYALHPVMHLNELEALTSTNTDDITQAAEILSKSTGNTVLITLGKQGVHLFENGTHALVSSKQATVVDTIGAGDSHIGSVIAMRTMGHSFLEAISTANRIAAKVVSVKGPIITTEEFENAKQDET</sequence>
<dbReference type="SUPFAM" id="SSF53613">
    <property type="entry name" value="Ribokinase-like"/>
    <property type="match status" value="1"/>
</dbReference>
<dbReference type="Proteomes" id="UP000285697">
    <property type="component" value="Unassembled WGS sequence"/>
</dbReference>
<evidence type="ECO:0000313" key="7">
    <source>
        <dbReference type="EMBL" id="NSI57876.1"/>
    </source>
</evidence>
<dbReference type="PRINTS" id="PR00990">
    <property type="entry name" value="RIBOKINASE"/>
</dbReference>
<evidence type="ECO:0000313" key="8">
    <source>
        <dbReference type="EMBL" id="RGM17487.1"/>
    </source>
</evidence>
<dbReference type="GO" id="GO:0006796">
    <property type="term" value="P:phosphate-containing compound metabolic process"/>
    <property type="evidence" value="ECO:0007669"/>
    <property type="project" value="UniProtKB-ARBA"/>
</dbReference>
<feature type="domain" description="Carbohydrate kinase PfkB" evidence="4">
    <location>
        <begin position="5"/>
        <end position="290"/>
    </location>
</feature>
<dbReference type="Gene3D" id="3.40.1190.20">
    <property type="match status" value="1"/>
</dbReference>
<dbReference type="AlphaFoldDB" id="A0A2N5P580"/>
<reference evidence="5" key="4">
    <citation type="submission" date="2021-10" db="EMBL/GenBank/DDBJ databases">
        <title>Collection of gut derived symbiotic bacterial strains cultured from healthy donors.</title>
        <authorList>
            <person name="Lin H."/>
            <person name="Littmann E."/>
            <person name="Claire K."/>
            <person name="Pamer E."/>
        </authorList>
    </citation>
    <scope>NUCLEOTIDE SEQUENCE</scope>
    <source>
        <strain evidence="5">MSK.23.4</strain>
    </source>
</reference>
<reference evidence="6" key="3">
    <citation type="submission" date="2020-02" db="EMBL/GenBank/DDBJ databases">
        <authorList>
            <person name="Littmann E."/>
            <person name="Sorbara M."/>
        </authorList>
    </citation>
    <scope>NUCLEOTIDE SEQUENCE</scope>
    <source>
        <strain evidence="7">MSK.15.32</strain>
        <strain evidence="6">MSK.22.53</strain>
    </source>
</reference>
<dbReference type="InterPro" id="IPR011611">
    <property type="entry name" value="PfkB_dom"/>
</dbReference>
<gene>
    <name evidence="11" type="ORF">DW270_09160</name>
    <name evidence="10" type="ORF">DW812_05990</name>
    <name evidence="9" type="ORF">DWX36_14580</name>
    <name evidence="12" type="ORF">DWZ50_17575</name>
    <name evidence="8" type="ORF">DXC31_16050</name>
    <name evidence="6" type="ORF">G4958_08365</name>
    <name evidence="7" type="ORF">G4993_05610</name>
    <name evidence="5" type="ORF">LIQ10_14215</name>
</gene>
<dbReference type="InterPro" id="IPR029056">
    <property type="entry name" value="Ribokinase-like"/>
</dbReference>
<evidence type="ECO:0000313" key="17">
    <source>
        <dbReference type="Proteomes" id="UP000285697"/>
    </source>
</evidence>
<dbReference type="EMBL" id="JAAIRM010000012">
    <property type="protein sequence ID" value="NSI19357.1"/>
    <property type="molecule type" value="Genomic_DNA"/>
</dbReference>
<evidence type="ECO:0000313" key="9">
    <source>
        <dbReference type="EMBL" id="RGT36343.1"/>
    </source>
</evidence>
<dbReference type="GeneID" id="57435134"/>
<accession>A0A2N5P580</accession>
<reference evidence="13 14" key="1">
    <citation type="submission" date="2018-08" db="EMBL/GenBank/DDBJ databases">
        <title>A genome reference for cultivated species of the human gut microbiota.</title>
        <authorList>
            <person name="Zou Y."/>
            <person name="Xue W."/>
            <person name="Luo G."/>
        </authorList>
    </citation>
    <scope>NUCLEOTIDE SEQUENCE [LARGE SCALE GENOMIC DNA]</scope>
    <source>
        <strain evidence="9 14">AF19-16AC</strain>
        <strain evidence="12 16">AF33-12</strain>
        <strain evidence="11 17">AM22-7AC</strain>
        <strain evidence="10 15">AM32-6</strain>
        <strain evidence="8 13">TF01-20-2</strain>
    </source>
</reference>
<dbReference type="GO" id="GO:0005829">
    <property type="term" value="C:cytosol"/>
    <property type="evidence" value="ECO:0007669"/>
    <property type="project" value="TreeGrafter"/>
</dbReference>
<evidence type="ECO:0000313" key="12">
    <source>
        <dbReference type="EMBL" id="RHM70095.1"/>
    </source>
</evidence>
<dbReference type="RefSeq" id="WP_004843070.1">
    <property type="nucleotide sequence ID" value="NZ_AP031447.1"/>
</dbReference>
<evidence type="ECO:0000313" key="11">
    <source>
        <dbReference type="EMBL" id="RHG18392.1"/>
    </source>
</evidence>
<dbReference type="InterPro" id="IPR002173">
    <property type="entry name" value="Carboh/pur_kinase_PfkB_CS"/>
</dbReference>
<dbReference type="EMBL" id="JAJBNC010000024">
    <property type="protein sequence ID" value="MCB5494869.1"/>
    <property type="molecule type" value="Genomic_DNA"/>
</dbReference>
<dbReference type="Proteomes" id="UP001296643">
    <property type="component" value="Unassembled WGS sequence"/>
</dbReference>
<evidence type="ECO:0000256" key="1">
    <source>
        <dbReference type="ARBA" id="ARBA00010688"/>
    </source>
</evidence>
<evidence type="ECO:0000313" key="13">
    <source>
        <dbReference type="Proteomes" id="UP000260808"/>
    </source>
</evidence>
<dbReference type="Proteomes" id="UP001296580">
    <property type="component" value="Unassembled WGS sequence"/>
</dbReference>
<dbReference type="Proteomes" id="UP000283834">
    <property type="component" value="Unassembled WGS sequence"/>
</dbReference>
<dbReference type="GO" id="GO:0016301">
    <property type="term" value="F:kinase activity"/>
    <property type="evidence" value="ECO:0007669"/>
    <property type="project" value="UniProtKB-KW"/>
</dbReference>
<evidence type="ECO:0000313" key="16">
    <source>
        <dbReference type="Proteomes" id="UP000285610"/>
    </source>
</evidence>
<dbReference type="PROSITE" id="PS00583">
    <property type="entry name" value="PFKB_KINASES_1"/>
    <property type="match status" value="1"/>
</dbReference>